<evidence type="ECO:0000256" key="1">
    <source>
        <dbReference type="SAM" id="MobiDB-lite"/>
    </source>
</evidence>
<sequence length="321" mass="34944">MTTWKLRLALLALPVLTACAPQAYLLKHPDPSGLRVELSGPSAETLKLEDQRKGTERDFSSGTLPATLRTQEGPVDPPAFLAKALQAELASRGLPLQVQAGSGPAAIQLQTFRVLNHRSNGFSPFVTLTFLAADVDTPRGKERVVAFVRRGKVPVWSFDEVVEPTFNQPMSLAVKELASKIAAQRYGYKGTDAQVDALVKKLSATPRSAEAFLDVHALGTLHNPKAVPFLVGLLKDSDEYVRAAAMASLGVLKAQDQFGQLKSIYEGRDAQWADRAMALKAIGDLGSPEAKQYLAKELKHWEAKGSDKEAMWTAQVIRLFN</sequence>
<evidence type="ECO:0008006" key="5">
    <source>
        <dbReference type="Google" id="ProtNLM"/>
    </source>
</evidence>
<dbReference type="Proteomes" id="UP000554837">
    <property type="component" value="Unassembled WGS sequence"/>
</dbReference>
<dbReference type="PROSITE" id="PS51257">
    <property type="entry name" value="PROKAR_LIPOPROTEIN"/>
    <property type="match status" value="1"/>
</dbReference>
<dbReference type="Gene3D" id="1.25.10.10">
    <property type="entry name" value="Leucine-rich Repeat Variant"/>
    <property type="match status" value="1"/>
</dbReference>
<feature type="compositionally biased region" description="Polar residues" evidence="1">
    <location>
        <begin position="60"/>
        <end position="70"/>
    </location>
</feature>
<keyword evidence="4" id="KW-1185">Reference proteome</keyword>
<dbReference type="AlphaFoldDB" id="A0A840SBH7"/>
<evidence type="ECO:0000256" key="2">
    <source>
        <dbReference type="SAM" id="SignalP"/>
    </source>
</evidence>
<feature type="chain" id="PRO_5032850294" description="HEAT repeat domain-containing protein" evidence="2">
    <location>
        <begin position="24"/>
        <end position="321"/>
    </location>
</feature>
<reference evidence="3 4" key="1">
    <citation type="submission" date="2020-08" db="EMBL/GenBank/DDBJ databases">
        <title>Genomic Encyclopedia of Type Strains, Phase IV (KMG-IV): sequencing the most valuable type-strain genomes for metagenomic binning, comparative biology and taxonomic classification.</title>
        <authorList>
            <person name="Goeker M."/>
        </authorList>
    </citation>
    <scope>NUCLEOTIDE SEQUENCE [LARGE SCALE GENOMIC DNA]</scope>
    <source>
        <strain evidence="3 4">DSM 23958</strain>
    </source>
</reference>
<dbReference type="InterPro" id="IPR011989">
    <property type="entry name" value="ARM-like"/>
</dbReference>
<dbReference type="InterPro" id="IPR016024">
    <property type="entry name" value="ARM-type_fold"/>
</dbReference>
<proteinExistence type="predicted"/>
<feature type="compositionally biased region" description="Basic and acidic residues" evidence="1">
    <location>
        <begin position="48"/>
        <end position="59"/>
    </location>
</feature>
<dbReference type="Pfam" id="PF13646">
    <property type="entry name" value="HEAT_2"/>
    <property type="match status" value="1"/>
</dbReference>
<gene>
    <name evidence="3" type="ORF">HNQ51_003148</name>
</gene>
<evidence type="ECO:0000313" key="4">
    <source>
        <dbReference type="Proteomes" id="UP000554837"/>
    </source>
</evidence>
<feature type="signal peptide" evidence="2">
    <location>
        <begin position="1"/>
        <end position="23"/>
    </location>
</feature>
<dbReference type="EMBL" id="JACHHO010000005">
    <property type="protein sequence ID" value="MBB5205821.1"/>
    <property type="molecule type" value="Genomic_DNA"/>
</dbReference>
<protein>
    <recommendedName>
        <fullName evidence="5">HEAT repeat domain-containing protein</fullName>
    </recommendedName>
</protein>
<keyword evidence="2" id="KW-0732">Signal</keyword>
<dbReference type="SUPFAM" id="SSF48371">
    <property type="entry name" value="ARM repeat"/>
    <property type="match status" value="1"/>
</dbReference>
<dbReference type="RefSeq" id="WP_138855332.1">
    <property type="nucleotide sequence ID" value="NZ_CP040709.1"/>
</dbReference>
<feature type="region of interest" description="Disordered" evidence="1">
    <location>
        <begin position="48"/>
        <end position="72"/>
    </location>
</feature>
<evidence type="ECO:0000313" key="3">
    <source>
        <dbReference type="EMBL" id="MBB5205821.1"/>
    </source>
</evidence>
<comment type="caution">
    <text evidence="3">The sequence shown here is derived from an EMBL/GenBank/DDBJ whole genome shotgun (WGS) entry which is preliminary data.</text>
</comment>
<dbReference type="OrthoDB" id="8773546at2"/>
<name>A0A840SBH7_9BURK</name>
<organism evidence="3 4">
    <name type="scientific">Inhella inkyongensis</name>
    <dbReference type="NCBI Taxonomy" id="392593"/>
    <lineage>
        <taxon>Bacteria</taxon>
        <taxon>Pseudomonadati</taxon>
        <taxon>Pseudomonadota</taxon>
        <taxon>Betaproteobacteria</taxon>
        <taxon>Burkholderiales</taxon>
        <taxon>Sphaerotilaceae</taxon>
        <taxon>Inhella</taxon>
    </lineage>
</organism>
<accession>A0A840SBH7</accession>